<keyword evidence="3 6" id="KW-0812">Transmembrane</keyword>
<dbReference type="GO" id="GO:0012505">
    <property type="term" value="C:endomembrane system"/>
    <property type="evidence" value="ECO:0007669"/>
    <property type="project" value="UniProtKB-SubCell"/>
</dbReference>
<dbReference type="InterPro" id="IPR036259">
    <property type="entry name" value="MFS_trans_sf"/>
</dbReference>
<comment type="subcellular location">
    <subcellularLocation>
        <location evidence="1">Endomembrane system</location>
        <topology evidence="1">Multi-pass membrane protein</topology>
    </subcellularLocation>
</comment>
<evidence type="ECO:0000256" key="4">
    <source>
        <dbReference type="ARBA" id="ARBA00022989"/>
    </source>
</evidence>
<organism evidence="8 9">
    <name type="scientific">Cloacimonas acidaminovorans (strain Evry)</name>
    <dbReference type="NCBI Taxonomy" id="459349"/>
    <lineage>
        <taxon>Bacteria</taxon>
        <taxon>Pseudomonadati</taxon>
        <taxon>Candidatus Cloacimonadota</taxon>
        <taxon>Candidatus Cloacimonadia</taxon>
        <taxon>Candidatus Cloacimonadales</taxon>
        <taxon>Candidatus Cloacimonadaceae</taxon>
        <taxon>Candidatus Cloacimonas</taxon>
    </lineage>
</organism>
<dbReference type="SUPFAM" id="SSF103473">
    <property type="entry name" value="MFS general substrate transporter"/>
    <property type="match status" value="1"/>
</dbReference>
<evidence type="ECO:0000256" key="5">
    <source>
        <dbReference type="ARBA" id="ARBA00023136"/>
    </source>
</evidence>
<dbReference type="PANTHER" id="PTHR23519">
    <property type="entry name" value="AUTOPHAGY-RELATED PROTEIN 22"/>
    <property type="match status" value="1"/>
</dbReference>
<dbReference type="Pfam" id="PF11700">
    <property type="entry name" value="ATG22"/>
    <property type="match status" value="2"/>
</dbReference>
<evidence type="ECO:0000256" key="3">
    <source>
        <dbReference type="ARBA" id="ARBA00022692"/>
    </source>
</evidence>
<proteinExistence type="predicted"/>
<sequence>MKFNRNIIGWMLYDFANSAFTTIIVTVVYSVYFINNVVGGPAGYGEMLWGRAIGISMTLVAISAPIFGAVADYSRAKKRMLFINCYITVIFTALLYFVKPGDVFIGMLFFIIANFGFNSANVFYDAFLPEICQPEDIGKVSGFGWSLGYVGGLVSLLVALVLVKINVRLVFPAVALHLFLFSLFTFFWLKEFRRPSQRSNYYRIAWQRVTYSLKNIAKLPQLLKYIISYFIYNDGITTVIVFASIYGAERFGMTTPQMITYFILAQFTSILGAAFFGWLTDKWNVKNSLSISLIIWIGVVIWAFFCSSASEYYFVGLVAGLAIGSSQANSRTMLSLLTPRDRQAEFFGFYTLTGRLSSIIGPILYGWIAHQTGDIRYSVLSLIFFFVIGWILLQSVQLQEGIEQAKVNEE</sequence>
<dbReference type="OrthoDB" id="9768783at2"/>
<dbReference type="InterPro" id="IPR024671">
    <property type="entry name" value="Atg22-like"/>
</dbReference>
<feature type="transmembrane region" description="Helical" evidence="6">
    <location>
        <begin position="80"/>
        <end position="98"/>
    </location>
</feature>
<dbReference type="AlphaFoldDB" id="B0VER7"/>
<protein>
    <submittedName>
        <fullName evidence="8">MFS transporter family protein</fullName>
    </submittedName>
</protein>
<dbReference type="InterPro" id="IPR050495">
    <property type="entry name" value="ATG22/LtaA_families"/>
</dbReference>
<keyword evidence="2" id="KW-0813">Transport</keyword>
<keyword evidence="4 6" id="KW-1133">Transmembrane helix</keyword>
<dbReference type="STRING" id="459349.CLOAM1538"/>
<evidence type="ECO:0000256" key="2">
    <source>
        <dbReference type="ARBA" id="ARBA00022448"/>
    </source>
</evidence>
<accession>B0VER7</accession>
<evidence type="ECO:0000256" key="6">
    <source>
        <dbReference type="SAM" id="Phobius"/>
    </source>
</evidence>
<dbReference type="EMBL" id="CU466930">
    <property type="protein sequence ID" value="CAO81385.1"/>
    <property type="molecule type" value="Genomic_DNA"/>
</dbReference>
<dbReference type="KEGG" id="caci:CLOAM1538"/>
<dbReference type="GO" id="GO:0022857">
    <property type="term" value="F:transmembrane transporter activity"/>
    <property type="evidence" value="ECO:0007669"/>
    <property type="project" value="InterPro"/>
</dbReference>
<keyword evidence="5 6" id="KW-0472">Membrane</keyword>
<dbReference type="eggNOG" id="COG2270">
    <property type="taxonomic scope" value="Bacteria"/>
</dbReference>
<dbReference type="Gene3D" id="1.20.1250.20">
    <property type="entry name" value="MFS general substrate transporter like domains"/>
    <property type="match status" value="1"/>
</dbReference>
<gene>
    <name evidence="8" type="ordered locus">CLOAM1538</name>
</gene>
<dbReference type="PROSITE" id="PS50850">
    <property type="entry name" value="MFS"/>
    <property type="match status" value="1"/>
</dbReference>
<dbReference type="HOGENOM" id="CLU_017518_3_1_0"/>
<reference evidence="8 9" key="1">
    <citation type="journal article" date="2008" name="J. Bacteriol.">
        <title>'Candidatus Cloacamonas acidaminovorans': genome sequence reconstruction provides a first glimpse of a new bacterial division.</title>
        <authorList>
            <person name="Pelletier E."/>
            <person name="Kreimeyer A."/>
            <person name="Bocs S."/>
            <person name="Rouy Z."/>
            <person name="Gyapay G."/>
            <person name="Chouari R."/>
            <person name="Riviere D."/>
            <person name="Ganesan A."/>
            <person name="Daegelen P."/>
            <person name="Sghir A."/>
            <person name="Cohen G.N."/>
            <person name="Medigue C."/>
            <person name="Weissenbach J."/>
            <person name="Le Paslier D."/>
        </authorList>
    </citation>
    <scope>NUCLEOTIDE SEQUENCE [LARGE SCALE GENOMIC DNA]</scope>
    <source>
        <strain evidence="9">Evry</strain>
    </source>
</reference>
<evidence type="ECO:0000256" key="1">
    <source>
        <dbReference type="ARBA" id="ARBA00004127"/>
    </source>
</evidence>
<feature type="transmembrane region" description="Helical" evidence="6">
    <location>
        <begin position="104"/>
        <end position="128"/>
    </location>
</feature>
<feature type="transmembrane region" description="Helical" evidence="6">
    <location>
        <begin position="222"/>
        <end position="246"/>
    </location>
</feature>
<feature type="transmembrane region" description="Helical" evidence="6">
    <location>
        <begin position="169"/>
        <end position="189"/>
    </location>
</feature>
<feature type="transmembrane region" description="Helical" evidence="6">
    <location>
        <begin position="12"/>
        <end position="32"/>
    </location>
</feature>
<dbReference type="RefSeq" id="WP_015425243.1">
    <property type="nucleotide sequence ID" value="NC_020449.1"/>
</dbReference>
<feature type="domain" description="Major facilitator superfamily (MFS) profile" evidence="7">
    <location>
        <begin position="221"/>
        <end position="410"/>
    </location>
</feature>
<feature type="transmembrane region" description="Helical" evidence="6">
    <location>
        <begin position="375"/>
        <end position="393"/>
    </location>
</feature>
<feature type="transmembrane region" description="Helical" evidence="6">
    <location>
        <begin position="287"/>
        <end position="305"/>
    </location>
</feature>
<feature type="transmembrane region" description="Helical" evidence="6">
    <location>
        <begin position="140"/>
        <end position="163"/>
    </location>
</feature>
<evidence type="ECO:0000313" key="9">
    <source>
        <dbReference type="Proteomes" id="UP000002019"/>
    </source>
</evidence>
<name>B0VER7_CLOAI</name>
<feature type="transmembrane region" description="Helical" evidence="6">
    <location>
        <begin position="52"/>
        <end position="73"/>
    </location>
</feature>
<dbReference type="InterPro" id="IPR020846">
    <property type="entry name" value="MFS_dom"/>
</dbReference>
<dbReference type="PANTHER" id="PTHR23519:SF1">
    <property type="entry name" value="AUTOPHAGY-RELATED PROTEIN 22"/>
    <property type="match status" value="1"/>
</dbReference>
<evidence type="ECO:0000313" key="8">
    <source>
        <dbReference type="EMBL" id="CAO81385.1"/>
    </source>
</evidence>
<dbReference type="Proteomes" id="UP000002019">
    <property type="component" value="Chromosome"/>
</dbReference>
<keyword evidence="9" id="KW-1185">Reference proteome</keyword>
<feature type="transmembrane region" description="Helical" evidence="6">
    <location>
        <begin position="349"/>
        <end position="369"/>
    </location>
</feature>
<evidence type="ECO:0000259" key="7">
    <source>
        <dbReference type="PROSITE" id="PS50850"/>
    </source>
</evidence>
<feature type="transmembrane region" description="Helical" evidence="6">
    <location>
        <begin position="258"/>
        <end position="280"/>
    </location>
</feature>
<dbReference type="CDD" id="cd17482">
    <property type="entry name" value="MFS_YxiO_like"/>
    <property type="match status" value="1"/>
</dbReference>